<protein>
    <submittedName>
        <fullName evidence="1">Uncharacterized protein</fullName>
    </submittedName>
</protein>
<accession>A0ACB9L3C5</accession>
<comment type="caution">
    <text evidence="1">The sequence shown here is derived from an EMBL/GenBank/DDBJ whole genome shotgun (WGS) entry which is preliminary data.</text>
</comment>
<proteinExistence type="predicted"/>
<evidence type="ECO:0000313" key="1">
    <source>
        <dbReference type="EMBL" id="KAI4304301.1"/>
    </source>
</evidence>
<gene>
    <name evidence="1" type="ORF">MLD38_039832</name>
</gene>
<sequence>MSKACRRLRSIFADTVTPGTRNPTSRSGNAKPLAGGSSSQLYMPLFIRNGRSFENSVLRLLREKDISVVEARLQDQKRHIRGREGFAVQLMLLYGRVGLFEGARKVFDEMPDLGCSRSALSLNSLLEAAINSEEWEMVDLIFRDLSKELSLDANLITYNTVMKAYCKMGRFHDAEDLLVEMEAGDIAPDVVTFNTILNGLYKSGNFTKGEKLWELMLSKNIEPTIRSYNARLRGMVLETLVGDAVKLFEEMQEKGVMPDVFSYNPLISAYCNLGDLDEAKKWYRRMVEKGIGVDKVTVAALVPILCEKGEFEMAYRLCVEAIDKRLVKEAELLQSAVDCMVKESQVGLAEKIVEKWNSKKRESSLEFPLNSSE</sequence>
<organism evidence="1 2">
    <name type="scientific">Melastoma candidum</name>
    <dbReference type="NCBI Taxonomy" id="119954"/>
    <lineage>
        <taxon>Eukaryota</taxon>
        <taxon>Viridiplantae</taxon>
        <taxon>Streptophyta</taxon>
        <taxon>Embryophyta</taxon>
        <taxon>Tracheophyta</taxon>
        <taxon>Spermatophyta</taxon>
        <taxon>Magnoliopsida</taxon>
        <taxon>eudicotyledons</taxon>
        <taxon>Gunneridae</taxon>
        <taxon>Pentapetalae</taxon>
        <taxon>rosids</taxon>
        <taxon>malvids</taxon>
        <taxon>Myrtales</taxon>
        <taxon>Melastomataceae</taxon>
        <taxon>Melastomatoideae</taxon>
        <taxon>Melastomateae</taxon>
        <taxon>Melastoma</taxon>
    </lineage>
</organism>
<evidence type="ECO:0000313" key="2">
    <source>
        <dbReference type="Proteomes" id="UP001057402"/>
    </source>
</evidence>
<dbReference type="EMBL" id="CM042891">
    <property type="protein sequence ID" value="KAI4304301.1"/>
    <property type="molecule type" value="Genomic_DNA"/>
</dbReference>
<name>A0ACB9L3C5_9MYRT</name>
<reference evidence="2" key="1">
    <citation type="journal article" date="2023" name="Front. Plant Sci.">
        <title>Chromosomal-level genome assembly of Melastoma candidum provides insights into trichome evolution.</title>
        <authorList>
            <person name="Zhong Y."/>
            <person name="Wu W."/>
            <person name="Sun C."/>
            <person name="Zou P."/>
            <person name="Liu Y."/>
            <person name="Dai S."/>
            <person name="Zhou R."/>
        </authorList>
    </citation>
    <scope>NUCLEOTIDE SEQUENCE [LARGE SCALE GENOMIC DNA]</scope>
</reference>
<dbReference type="Proteomes" id="UP001057402">
    <property type="component" value="Chromosome 12"/>
</dbReference>
<keyword evidence="2" id="KW-1185">Reference proteome</keyword>